<evidence type="ECO:0000256" key="3">
    <source>
        <dbReference type="ARBA" id="ARBA00022475"/>
    </source>
</evidence>
<organism evidence="9 10">
    <name type="scientific">Cohnella cellulosilytica</name>
    <dbReference type="NCBI Taxonomy" id="986710"/>
    <lineage>
        <taxon>Bacteria</taxon>
        <taxon>Bacillati</taxon>
        <taxon>Bacillota</taxon>
        <taxon>Bacilli</taxon>
        <taxon>Bacillales</taxon>
        <taxon>Paenibacillaceae</taxon>
        <taxon>Cohnella</taxon>
    </lineage>
</organism>
<evidence type="ECO:0000256" key="4">
    <source>
        <dbReference type="ARBA" id="ARBA00022692"/>
    </source>
</evidence>
<name>A0ABW2F640_9BACL</name>
<dbReference type="RefSeq" id="WP_378052473.1">
    <property type="nucleotide sequence ID" value="NZ_JBHMDN010000055.1"/>
</dbReference>
<dbReference type="PANTHER" id="PTHR33406:SF6">
    <property type="entry name" value="MEMBRANE PROTEIN YDGH-RELATED"/>
    <property type="match status" value="1"/>
</dbReference>
<evidence type="ECO:0000256" key="7">
    <source>
        <dbReference type="SAM" id="Phobius"/>
    </source>
</evidence>
<evidence type="ECO:0000256" key="6">
    <source>
        <dbReference type="ARBA" id="ARBA00023136"/>
    </source>
</evidence>
<keyword evidence="4 7" id="KW-0812">Transmembrane</keyword>
<dbReference type="EMBL" id="JBHTAI010000005">
    <property type="protein sequence ID" value="MFC7148672.1"/>
    <property type="molecule type" value="Genomic_DNA"/>
</dbReference>
<protein>
    <submittedName>
        <fullName evidence="9">MMPL family transporter</fullName>
    </submittedName>
</protein>
<dbReference type="Gene3D" id="1.20.1640.10">
    <property type="entry name" value="Multidrug efflux transporter AcrB transmembrane domain"/>
    <property type="match status" value="2"/>
</dbReference>
<feature type="domain" description="Membrane transport protein MMPL" evidence="8">
    <location>
        <begin position="563"/>
        <end position="808"/>
    </location>
</feature>
<feature type="transmembrane region" description="Helical" evidence="7">
    <location>
        <begin position="665"/>
        <end position="687"/>
    </location>
</feature>
<evidence type="ECO:0000256" key="1">
    <source>
        <dbReference type="ARBA" id="ARBA00004651"/>
    </source>
</evidence>
<feature type="transmembrane region" description="Helical" evidence="7">
    <location>
        <begin position="243"/>
        <end position="261"/>
    </location>
</feature>
<proteinExistence type="inferred from homology"/>
<dbReference type="PANTHER" id="PTHR33406">
    <property type="entry name" value="MEMBRANE PROTEIN MJ1562-RELATED"/>
    <property type="match status" value="1"/>
</dbReference>
<feature type="transmembrane region" description="Helical" evidence="7">
    <location>
        <begin position="321"/>
        <end position="349"/>
    </location>
</feature>
<feature type="transmembrane region" description="Helical" evidence="7">
    <location>
        <begin position="183"/>
        <end position="203"/>
    </location>
</feature>
<evidence type="ECO:0000259" key="8">
    <source>
        <dbReference type="Pfam" id="PF03176"/>
    </source>
</evidence>
<sequence length="810" mass="87044">MEKWTRAIARFRWVVLTAWLAAALLSLFALPDLQSILRHSEQRFLPSGADSVQATRLLQNIAPEQRSLSEAVLVFSREEGLSESDDAWMDRVLAEIGDRASELRVTSVVSALSQPELAERLRSADGTTRLALLGMPSADFDQETQATLGRLESLLGSAPEGTQAILTGSAPLSQDFQRSAESGLRRTELLTIGLVLAILLMLFRSPVTPLLPLLTIGIGFVVSEGMLAAFASWKLPVSHFTESFLIAVLFGAGTDYCILLIQRYREELLSAGAEDGSRVEALVRTMAGVSGTIVYSAGTVFAAFLLLGFAEFGLYRSAVGVALGVLVTVAAALTLAPALLLAAGPAIFWPARRAPAGQPSRFWDRLASLAAKRTVLVLVVSVVCLAPLSLLFQGKRTFDDLSEIDPRLDSVVGFRQAEKAFSAGEVFPVTIAVTAKQSMRTTSGLAALEQVSSELERLPFVREVRSAVRPLGRKPEQLTVPGRLKGPDVGKLVQSLMGEQRMLLDGLKEIALHSAPLSQGMLGILSSVKQLQDGLGRLLLSQLGSLDRLELANPGPNDGAASAAEQALDYYIAPDGRTAKFELLLVPHPYSDEAMDAIPELARFARTSMEKTWLEEPRAFVTGVTAKYGELRDISWRDFARTGLLVLAGIAAVLALLLRSLLQPLCILLSLGLNYLIAMGILEFVFVRVLGYAGLSWTVSFFVFIIIVALGVDYSIFLMARFKEEARRSGTADAMAASLSATGGIVRSAAVIMAGTFGALTFSGMDTLVQIGSGALIGLLLYATLFMGLIVPALIHLTGRKRGPRRSRTG</sequence>
<dbReference type="Proteomes" id="UP001596378">
    <property type="component" value="Unassembled WGS sequence"/>
</dbReference>
<keyword evidence="10" id="KW-1185">Reference proteome</keyword>
<feature type="transmembrane region" description="Helical" evidence="7">
    <location>
        <begin position="774"/>
        <end position="798"/>
    </location>
</feature>
<feature type="domain" description="Membrane transport protein MMPL" evidence="8">
    <location>
        <begin position="44"/>
        <end position="373"/>
    </location>
</feature>
<gene>
    <name evidence="9" type="ORF">ACFQMJ_09065</name>
</gene>
<feature type="transmembrane region" description="Helical" evidence="7">
    <location>
        <begin position="741"/>
        <end position="762"/>
    </location>
</feature>
<dbReference type="SUPFAM" id="SSF82866">
    <property type="entry name" value="Multidrug efflux transporter AcrB transmembrane domain"/>
    <property type="match status" value="2"/>
</dbReference>
<keyword evidence="5 7" id="KW-1133">Transmembrane helix</keyword>
<evidence type="ECO:0000256" key="5">
    <source>
        <dbReference type="ARBA" id="ARBA00022989"/>
    </source>
</evidence>
<feature type="transmembrane region" description="Helical" evidence="7">
    <location>
        <begin position="282"/>
        <end position="309"/>
    </location>
</feature>
<feature type="transmembrane region" description="Helical" evidence="7">
    <location>
        <begin position="370"/>
        <end position="392"/>
    </location>
</feature>
<dbReference type="Pfam" id="PF03176">
    <property type="entry name" value="MMPL"/>
    <property type="match status" value="2"/>
</dbReference>
<feature type="transmembrane region" description="Helical" evidence="7">
    <location>
        <begin position="210"/>
        <end position="231"/>
    </location>
</feature>
<reference evidence="10" key="1">
    <citation type="journal article" date="2019" name="Int. J. Syst. Evol. Microbiol.">
        <title>The Global Catalogue of Microorganisms (GCM) 10K type strain sequencing project: providing services to taxonomists for standard genome sequencing and annotation.</title>
        <authorList>
            <consortium name="The Broad Institute Genomics Platform"/>
            <consortium name="The Broad Institute Genome Sequencing Center for Infectious Disease"/>
            <person name="Wu L."/>
            <person name="Ma J."/>
        </authorList>
    </citation>
    <scope>NUCLEOTIDE SEQUENCE [LARGE SCALE GENOMIC DNA]</scope>
    <source>
        <strain evidence="10">KCTC 12907</strain>
    </source>
</reference>
<comment type="subcellular location">
    <subcellularLocation>
        <location evidence="1">Cell membrane</location>
        <topology evidence="1">Multi-pass membrane protein</topology>
    </subcellularLocation>
</comment>
<dbReference type="InterPro" id="IPR004869">
    <property type="entry name" value="MMPL_dom"/>
</dbReference>
<comment type="caution">
    <text evidence="9">The sequence shown here is derived from an EMBL/GenBank/DDBJ whole genome shotgun (WGS) entry which is preliminary data.</text>
</comment>
<evidence type="ECO:0000313" key="10">
    <source>
        <dbReference type="Proteomes" id="UP001596378"/>
    </source>
</evidence>
<comment type="similarity">
    <text evidence="2">Belongs to the resistance-nodulation-cell division (RND) (TC 2.A.6) family. MmpL subfamily.</text>
</comment>
<keyword evidence="6 7" id="KW-0472">Membrane</keyword>
<evidence type="ECO:0000313" key="9">
    <source>
        <dbReference type="EMBL" id="MFC7148672.1"/>
    </source>
</evidence>
<keyword evidence="3" id="KW-1003">Cell membrane</keyword>
<feature type="transmembrane region" description="Helical" evidence="7">
    <location>
        <begin position="699"/>
        <end position="720"/>
    </location>
</feature>
<feature type="transmembrane region" description="Helical" evidence="7">
    <location>
        <begin position="639"/>
        <end position="658"/>
    </location>
</feature>
<dbReference type="InterPro" id="IPR050545">
    <property type="entry name" value="Mycobact_MmpL"/>
</dbReference>
<evidence type="ECO:0000256" key="2">
    <source>
        <dbReference type="ARBA" id="ARBA00010157"/>
    </source>
</evidence>
<accession>A0ABW2F640</accession>